<feature type="region of interest" description="Disordered" evidence="2">
    <location>
        <begin position="1"/>
        <end position="26"/>
    </location>
</feature>
<evidence type="ECO:0008006" key="5">
    <source>
        <dbReference type="Google" id="ProtNLM"/>
    </source>
</evidence>
<dbReference type="EnsemblPlants" id="Kaladp0032s0438.1.v1.1">
    <property type="protein sequence ID" value="Kaladp0032s0438.1.v1.1.CDS.1"/>
    <property type="gene ID" value="Kaladp0032s0438.v1.1"/>
</dbReference>
<dbReference type="AlphaFoldDB" id="A0A7N0ZTR5"/>
<name>A0A7N0ZTR5_KALFE</name>
<evidence type="ECO:0000256" key="1">
    <source>
        <dbReference type="ARBA" id="ARBA00006974"/>
    </source>
</evidence>
<comment type="similarity">
    <text evidence="1">Belongs to the ARG7 family.</text>
</comment>
<evidence type="ECO:0000256" key="2">
    <source>
        <dbReference type="SAM" id="MobiDB-lite"/>
    </source>
</evidence>
<dbReference type="Proteomes" id="UP000594263">
    <property type="component" value="Unplaced"/>
</dbReference>
<dbReference type="InterPro" id="IPR003676">
    <property type="entry name" value="SAUR_fam"/>
</dbReference>
<sequence length="99" mass="11263">MGKGMMGIGEAKRKLRRSLTPRNGSMTSCHNVPKGHIAVYVGETQMKRFVIPISYLNHPLFANLLHLVEEEYGFDHPGNLMIPCSEDYFLNLISFLNRL</sequence>
<accession>A0A7N0ZTR5</accession>
<keyword evidence="4" id="KW-1185">Reference proteome</keyword>
<evidence type="ECO:0000313" key="3">
    <source>
        <dbReference type="EnsemblPlants" id="Kaladp0032s0438.1.v1.1.CDS.1"/>
    </source>
</evidence>
<dbReference type="Gramene" id="Kaladp0032s0438.1.v1.1">
    <property type="protein sequence ID" value="Kaladp0032s0438.1.v1.1.CDS.1"/>
    <property type="gene ID" value="Kaladp0032s0438.v1.1"/>
</dbReference>
<protein>
    <recommendedName>
        <fullName evidence="5">Small auxin up regulated protein</fullName>
    </recommendedName>
</protein>
<dbReference type="GO" id="GO:0009733">
    <property type="term" value="P:response to auxin"/>
    <property type="evidence" value="ECO:0007669"/>
    <property type="project" value="InterPro"/>
</dbReference>
<reference evidence="3" key="1">
    <citation type="submission" date="2021-01" db="UniProtKB">
        <authorList>
            <consortium name="EnsemblPlants"/>
        </authorList>
    </citation>
    <scope>IDENTIFICATION</scope>
</reference>
<organism evidence="3 4">
    <name type="scientific">Kalanchoe fedtschenkoi</name>
    <name type="common">Lavender scallops</name>
    <name type="synonym">South American air plant</name>
    <dbReference type="NCBI Taxonomy" id="63787"/>
    <lineage>
        <taxon>Eukaryota</taxon>
        <taxon>Viridiplantae</taxon>
        <taxon>Streptophyta</taxon>
        <taxon>Embryophyta</taxon>
        <taxon>Tracheophyta</taxon>
        <taxon>Spermatophyta</taxon>
        <taxon>Magnoliopsida</taxon>
        <taxon>eudicotyledons</taxon>
        <taxon>Gunneridae</taxon>
        <taxon>Pentapetalae</taxon>
        <taxon>Saxifragales</taxon>
        <taxon>Crassulaceae</taxon>
        <taxon>Kalanchoe</taxon>
    </lineage>
</organism>
<dbReference type="PANTHER" id="PTHR31929">
    <property type="entry name" value="SAUR-LIKE AUXIN-RESPONSIVE PROTEIN FAMILY-RELATED"/>
    <property type="match status" value="1"/>
</dbReference>
<proteinExistence type="inferred from homology"/>
<evidence type="ECO:0000313" key="4">
    <source>
        <dbReference type="Proteomes" id="UP000594263"/>
    </source>
</evidence>
<dbReference type="OMA" id="NHALFQD"/>
<dbReference type="Pfam" id="PF02519">
    <property type="entry name" value="Auxin_inducible"/>
    <property type="match status" value="1"/>
</dbReference>